<evidence type="ECO:0000256" key="4">
    <source>
        <dbReference type="ARBA" id="ARBA00023163"/>
    </source>
</evidence>
<dbReference type="InterPro" id="IPR000847">
    <property type="entry name" value="LysR_HTH_N"/>
</dbReference>
<dbReference type="InterPro" id="IPR005119">
    <property type="entry name" value="LysR_subst-bd"/>
</dbReference>
<dbReference type="PRINTS" id="PR00039">
    <property type="entry name" value="HTHLYSR"/>
</dbReference>
<dbReference type="Pfam" id="PF00126">
    <property type="entry name" value="HTH_1"/>
    <property type="match status" value="1"/>
</dbReference>
<keyword evidence="2" id="KW-0805">Transcription regulation</keyword>
<gene>
    <name evidence="6" type="primary">gltC_5</name>
    <name evidence="6" type="ORF">LA5096_03105</name>
</gene>
<reference evidence="7" key="1">
    <citation type="submission" date="2015-07" db="EMBL/GenBank/DDBJ databases">
        <authorList>
            <person name="Rodrigo-Torres Lidia"/>
            <person name="Arahal R.David."/>
        </authorList>
    </citation>
    <scope>NUCLEOTIDE SEQUENCE [LARGE SCALE GENOMIC DNA]</scope>
    <source>
        <strain evidence="7">CECT 5096</strain>
    </source>
</reference>
<dbReference type="SUPFAM" id="SSF46785">
    <property type="entry name" value="Winged helix' DNA-binding domain"/>
    <property type="match status" value="1"/>
</dbReference>
<organism evidence="6 7">
    <name type="scientific">Roseibium album</name>
    <dbReference type="NCBI Taxonomy" id="311410"/>
    <lineage>
        <taxon>Bacteria</taxon>
        <taxon>Pseudomonadati</taxon>
        <taxon>Pseudomonadota</taxon>
        <taxon>Alphaproteobacteria</taxon>
        <taxon>Hyphomicrobiales</taxon>
        <taxon>Stappiaceae</taxon>
        <taxon>Roseibium</taxon>
    </lineage>
</organism>
<dbReference type="OrthoDB" id="9803735at2"/>
<evidence type="ECO:0000256" key="3">
    <source>
        <dbReference type="ARBA" id="ARBA00023125"/>
    </source>
</evidence>
<evidence type="ECO:0000256" key="1">
    <source>
        <dbReference type="ARBA" id="ARBA00009437"/>
    </source>
</evidence>
<evidence type="ECO:0000313" key="6">
    <source>
        <dbReference type="EMBL" id="CTQ71922.1"/>
    </source>
</evidence>
<comment type="similarity">
    <text evidence="1">Belongs to the LysR transcriptional regulatory family.</text>
</comment>
<dbReference type="Gene3D" id="1.10.10.10">
    <property type="entry name" value="Winged helix-like DNA-binding domain superfamily/Winged helix DNA-binding domain"/>
    <property type="match status" value="1"/>
</dbReference>
<dbReference type="AlphaFoldDB" id="A0A0M7ABV3"/>
<proteinExistence type="inferred from homology"/>
<name>A0A0M7ABV3_9HYPH</name>
<evidence type="ECO:0000256" key="2">
    <source>
        <dbReference type="ARBA" id="ARBA00023015"/>
    </source>
</evidence>
<dbReference type="SUPFAM" id="SSF53850">
    <property type="entry name" value="Periplasmic binding protein-like II"/>
    <property type="match status" value="1"/>
</dbReference>
<dbReference type="Pfam" id="PF03466">
    <property type="entry name" value="LysR_substrate"/>
    <property type="match status" value="1"/>
</dbReference>
<dbReference type="InterPro" id="IPR050176">
    <property type="entry name" value="LTTR"/>
</dbReference>
<dbReference type="Gene3D" id="3.40.190.10">
    <property type="entry name" value="Periplasmic binding protein-like II"/>
    <property type="match status" value="2"/>
</dbReference>
<dbReference type="PANTHER" id="PTHR30579">
    <property type="entry name" value="TRANSCRIPTIONAL REGULATOR"/>
    <property type="match status" value="1"/>
</dbReference>
<dbReference type="InterPro" id="IPR036388">
    <property type="entry name" value="WH-like_DNA-bd_sf"/>
</dbReference>
<dbReference type="PANTHER" id="PTHR30579:SF7">
    <property type="entry name" value="HTH-TYPE TRANSCRIPTIONAL REGULATOR LRHA-RELATED"/>
    <property type="match status" value="1"/>
</dbReference>
<protein>
    <submittedName>
        <fullName evidence="6">HTH-type transcriptional regulator GltC</fullName>
    </submittedName>
</protein>
<dbReference type="Proteomes" id="UP000049983">
    <property type="component" value="Unassembled WGS sequence"/>
</dbReference>
<dbReference type="GO" id="GO:0003700">
    <property type="term" value="F:DNA-binding transcription factor activity"/>
    <property type="evidence" value="ECO:0007669"/>
    <property type="project" value="InterPro"/>
</dbReference>
<keyword evidence="3" id="KW-0238">DNA-binding</keyword>
<feature type="domain" description="HTH lysR-type" evidence="5">
    <location>
        <begin position="9"/>
        <end position="66"/>
    </location>
</feature>
<dbReference type="EMBL" id="CXWC01000010">
    <property type="protein sequence ID" value="CTQ71922.1"/>
    <property type="molecule type" value="Genomic_DNA"/>
</dbReference>
<sequence length="287" mass="31159">MKKSERMKLSSDLLRAFVAIAEHGHLTLAAESLNRTQSALSVQLRKLEATLDASLFERHAKGMRLTPDGEKLLPLAQRIMGDLYHAQSLFEQPLRGKIRVGIPDHYDGTVFEKVLIKFGKDYPHLDIFVKSGCSSGFPAAIADGRLDIAVVASSEPGQGKLLETELSHWAESETFECDPDTPVPLAVLDRGCWWSKLPVNLLSQEQRAFNVTFKSESFSNLRCAIRAGLAIGILPARAIQSGMRVSPARRNLPALPAMSRSLLVGPASPPEITIAIAAALKNGLASG</sequence>
<dbReference type="PROSITE" id="PS50931">
    <property type="entry name" value="HTH_LYSR"/>
    <property type="match status" value="1"/>
</dbReference>
<keyword evidence="4" id="KW-0804">Transcription</keyword>
<dbReference type="FunFam" id="1.10.10.10:FF:000001">
    <property type="entry name" value="LysR family transcriptional regulator"/>
    <property type="match status" value="1"/>
</dbReference>
<accession>A0A0M7ABV3</accession>
<keyword evidence="7" id="KW-1185">Reference proteome</keyword>
<dbReference type="GO" id="GO:0003677">
    <property type="term" value="F:DNA binding"/>
    <property type="evidence" value="ECO:0007669"/>
    <property type="project" value="UniProtKB-KW"/>
</dbReference>
<evidence type="ECO:0000313" key="7">
    <source>
        <dbReference type="Proteomes" id="UP000049983"/>
    </source>
</evidence>
<evidence type="ECO:0000259" key="5">
    <source>
        <dbReference type="PROSITE" id="PS50931"/>
    </source>
</evidence>
<dbReference type="InterPro" id="IPR036390">
    <property type="entry name" value="WH_DNA-bd_sf"/>
</dbReference>
<dbReference type="STRING" id="311410.LA5095_01851"/>